<dbReference type="HOGENOM" id="CLU_2470546_0_0_1"/>
<keyword evidence="3" id="KW-1185">Reference proteome</keyword>
<feature type="compositionally biased region" description="Basic and acidic residues" evidence="1">
    <location>
        <begin position="67"/>
        <end position="77"/>
    </location>
</feature>
<sequence>MRPGHVKAFRPPKLDPLGEEGSPIRERRAGHCFTPPGAPTAAMGRSSRVLGKHGAAQARSQHLLRPRGVETDSERGPPVDQPEAAVTV</sequence>
<organism evidence="2 3">
    <name type="scientific">Stachybotrys chartarum (strain CBS 109288 / IBT 7711)</name>
    <name type="common">Toxic black mold</name>
    <name type="synonym">Stilbospora chartarum</name>
    <dbReference type="NCBI Taxonomy" id="1280523"/>
    <lineage>
        <taxon>Eukaryota</taxon>
        <taxon>Fungi</taxon>
        <taxon>Dikarya</taxon>
        <taxon>Ascomycota</taxon>
        <taxon>Pezizomycotina</taxon>
        <taxon>Sordariomycetes</taxon>
        <taxon>Hypocreomycetidae</taxon>
        <taxon>Hypocreales</taxon>
        <taxon>Stachybotryaceae</taxon>
        <taxon>Stachybotrys</taxon>
    </lineage>
</organism>
<dbReference type="AlphaFoldDB" id="A0A084B758"/>
<evidence type="ECO:0000313" key="2">
    <source>
        <dbReference type="EMBL" id="KEY73387.1"/>
    </source>
</evidence>
<dbReference type="Proteomes" id="UP000028045">
    <property type="component" value="Unassembled WGS sequence"/>
</dbReference>
<protein>
    <submittedName>
        <fullName evidence="2">Uncharacterized protein</fullName>
    </submittedName>
</protein>
<reference evidence="2 3" key="1">
    <citation type="journal article" date="2014" name="BMC Genomics">
        <title>Comparative genome sequencing reveals chemotype-specific gene clusters in the toxigenic black mold Stachybotrys.</title>
        <authorList>
            <person name="Semeiks J."/>
            <person name="Borek D."/>
            <person name="Otwinowski Z."/>
            <person name="Grishin N.V."/>
        </authorList>
    </citation>
    <scope>NUCLEOTIDE SEQUENCE [LARGE SCALE GENOMIC DNA]</scope>
    <source>
        <strain evidence="3">CBS 109288 / IBT 7711</strain>
    </source>
</reference>
<evidence type="ECO:0000256" key="1">
    <source>
        <dbReference type="SAM" id="MobiDB-lite"/>
    </source>
</evidence>
<proteinExistence type="predicted"/>
<evidence type="ECO:0000313" key="3">
    <source>
        <dbReference type="Proteomes" id="UP000028045"/>
    </source>
</evidence>
<feature type="region of interest" description="Disordered" evidence="1">
    <location>
        <begin position="1"/>
        <end position="88"/>
    </location>
</feature>
<feature type="compositionally biased region" description="Basic residues" evidence="1">
    <location>
        <begin position="1"/>
        <end position="10"/>
    </location>
</feature>
<dbReference type="EMBL" id="KL647853">
    <property type="protein sequence ID" value="KEY73387.1"/>
    <property type="molecule type" value="Genomic_DNA"/>
</dbReference>
<accession>A0A084B758</accession>
<gene>
    <name evidence="2" type="ORF">S7711_10467</name>
</gene>
<name>A0A084B758_STACB</name>